<comment type="caution">
    <text evidence="1">The sequence shown here is derived from an EMBL/GenBank/DDBJ whole genome shotgun (WGS) entry which is preliminary data.</text>
</comment>
<keyword evidence="2" id="KW-1185">Reference proteome</keyword>
<evidence type="ECO:0000313" key="2">
    <source>
        <dbReference type="Proteomes" id="UP000054926"/>
    </source>
</evidence>
<dbReference type="OrthoDB" id="5653138at2"/>
<dbReference type="Proteomes" id="UP000054926">
    <property type="component" value="Unassembled WGS sequence"/>
</dbReference>
<dbReference type="PATRIC" id="fig|947033.5.peg.418"/>
<organism evidence="1 2">
    <name type="scientific">Legionella steelei</name>
    <dbReference type="NCBI Taxonomy" id="947033"/>
    <lineage>
        <taxon>Bacteria</taxon>
        <taxon>Pseudomonadati</taxon>
        <taxon>Pseudomonadota</taxon>
        <taxon>Gammaproteobacteria</taxon>
        <taxon>Legionellales</taxon>
        <taxon>Legionellaceae</taxon>
        <taxon>Legionella</taxon>
    </lineage>
</organism>
<reference evidence="1 2" key="1">
    <citation type="submission" date="2015-11" db="EMBL/GenBank/DDBJ databases">
        <title>Genomic analysis of 38 Legionella species identifies large and diverse effector repertoires.</title>
        <authorList>
            <person name="Burstein D."/>
            <person name="Amaro F."/>
            <person name="Zusman T."/>
            <person name="Lifshitz Z."/>
            <person name="Cohen O."/>
            <person name="Gilbert J.A."/>
            <person name="Pupko T."/>
            <person name="Shuman H.A."/>
            <person name="Segal G."/>
        </authorList>
    </citation>
    <scope>NUCLEOTIDE SEQUENCE [LARGE SCALE GENOMIC DNA]</scope>
    <source>
        <strain evidence="1 2">IMVS3376</strain>
    </source>
</reference>
<dbReference type="RefSeq" id="WP_058509402.1">
    <property type="nucleotide sequence ID" value="NZ_DAIOMV010000003.1"/>
</dbReference>
<dbReference type="AlphaFoldDB" id="A0A0W0ZPE4"/>
<dbReference type="STRING" id="947033.Lste_0391"/>
<gene>
    <name evidence="1" type="ORF">Lste_0391</name>
</gene>
<name>A0A0W0ZPE4_9GAMM</name>
<protein>
    <submittedName>
        <fullName evidence="1">Uncharacterized protein</fullName>
    </submittedName>
</protein>
<dbReference type="EMBL" id="LNYY01000005">
    <property type="protein sequence ID" value="KTD71067.1"/>
    <property type="molecule type" value="Genomic_DNA"/>
</dbReference>
<sequence length="339" mass="38338">MYLKSVTPYSNSTDARRLSLEGLKQQHSRFVLDCGFSRANFQRAIEGLQNNYSGIIVTHERMIATVQEQIAQNEKRISEVAFYGEDGEELKSRITREIERQNKYKEGLTAQLAKTKSLKFLFSLNPSELFQEAVKNKPSALLIIQTPELIAKISDEQIEHISHQDSGMVQSLASILAAREYTSATPTIFIALQQHTQAEADKQFIAEKENAAINHLLVKINSYLDTKIAQALKSNSHPWALGYFGSRHKVIQGDKKVSVPRGVYELKDHLAQRGKLPPSEILAKMHNTLHAKNVENKNESLLAQFKRLISYLFGCSQSLVTAKEYEYLEQVTEGKKCMP</sequence>
<proteinExistence type="predicted"/>
<evidence type="ECO:0000313" key="1">
    <source>
        <dbReference type="EMBL" id="KTD71067.1"/>
    </source>
</evidence>
<accession>A0A0W0ZPE4</accession>